<feature type="domain" description="EAL" evidence="5">
    <location>
        <begin position="1291"/>
        <end position="1549"/>
    </location>
</feature>
<feature type="domain" description="PAS" evidence="3">
    <location>
        <begin position="1015"/>
        <end position="1060"/>
    </location>
</feature>
<dbReference type="SUPFAM" id="SSF63411">
    <property type="entry name" value="LuxS/MPP-like metallohydrolase"/>
    <property type="match status" value="2"/>
</dbReference>
<dbReference type="InterPro" id="IPR035919">
    <property type="entry name" value="EAL_sf"/>
</dbReference>
<dbReference type="PROSITE" id="PS50883">
    <property type="entry name" value="EAL"/>
    <property type="match status" value="1"/>
</dbReference>
<feature type="compositionally biased region" description="Pro residues" evidence="1">
    <location>
        <begin position="1708"/>
        <end position="1725"/>
    </location>
</feature>
<protein>
    <submittedName>
        <fullName evidence="8">Uncharacterized zinc protease RF_0338</fullName>
    </submittedName>
</protein>
<dbReference type="Gene3D" id="3.30.450.20">
    <property type="entry name" value="PAS domain"/>
    <property type="match status" value="1"/>
</dbReference>
<dbReference type="InterPro" id="IPR035965">
    <property type="entry name" value="PAS-like_dom_sf"/>
</dbReference>
<dbReference type="Gene3D" id="3.40.630.30">
    <property type="match status" value="1"/>
</dbReference>
<keyword evidence="8" id="KW-0645">Protease</keyword>
<proteinExistence type="predicted"/>
<dbReference type="Proteomes" id="UP001642464">
    <property type="component" value="Unassembled WGS sequence"/>
</dbReference>
<dbReference type="InterPro" id="IPR011249">
    <property type="entry name" value="Metalloenz_LuxS/M16"/>
</dbReference>
<dbReference type="PROSITE" id="PS00143">
    <property type="entry name" value="INSULINASE"/>
    <property type="match status" value="1"/>
</dbReference>
<feature type="compositionally biased region" description="Low complexity" evidence="1">
    <location>
        <begin position="1630"/>
        <end position="1654"/>
    </location>
</feature>
<evidence type="ECO:0000256" key="1">
    <source>
        <dbReference type="SAM" id="MobiDB-lite"/>
    </source>
</evidence>
<dbReference type="InterPro" id="IPR029787">
    <property type="entry name" value="Nucleotide_cyclase"/>
</dbReference>
<dbReference type="InterPro" id="IPR013655">
    <property type="entry name" value="PAS_fold_3"/>
</dbReference>
<dbReference type="InterPro" id="IPR000014">
    <property type="entry name" value="PAS"/>
</dbReference>
<feature type="transmembrane region" description="Helical" evidence="2">
    <location>
        <begin position="800"/>
        <end position="823"/>
    </location>
</feature>
<dbReference type="PROSITE" id="PS50887">
    <property type="entry name" value="GGDEF"/>
    <property type="match status" value="1"/>
</dbReference>
<feature type="compositionally biased region" description="Pro residues" evidence="1">
    <location>
        <begin position="1835"/>
        <end position="1844"/>
    </location>
</feature>
<feature type="region of interest" description="Disordered" evidence="1">
    <location>
        <begin position="1556"/>
        <end position="1901"/>
    </location>
</feature>
<dbReference type="NCBIfam" id="TIGR00254">
    <property type="entry name" value="GGDEF"/>
    <property type="match status" value="1"/>
</dbReference>
<gene>
    <name evidence="8" type="ORF">SCF082_LOCUS37321</name>
</gene>
<feature type="domain" description="GGDEF" evidence="6">
    <location>
        <begin position="1149"/>
        <end position="1282"/>
    </location>
</feature>
<dbReference type="SUPFAM" id="SSF55073">
    <property type="entry name" value="Nucleotide cyclase"/>
    <property type="match status" value="1"/>
</dbReference>
<feature type="compositionally biased region" description="Pro residues" evidence="1">
    <location>
        <begin position="1807"/>
        <end position="1822"/>
    </location>
</feature>
<evidence type="ECO:0000256" key="2">
    <source>
        <dbReference type="SAM" id="Phobius"/>
    </source>
</evidence>
<dbReference type="SUPFAM" id="SSF141868">
    <property type="entry name" value="EAL domain-like"/>
    <property type="match status" value="1"/>
</dbReference>
<dbReference type="CDD" id="cd00130">
    <property type="entry name" value="PAS"/>
    <property type="match status" value="1"/>
</dbReference>
<dbReference type="Pfam" id="PF08447">
    <property type="entry name" value="PAS_3"/>
    <property type="match status" value="1"/>
</dbReference>
<dbReference type="Pfam" id="PF13302">
    <property type="entry name" value="Acetyltransf_3"/>
    <property type="match status" value="1"/>
</dbReference>
<keyword evidence="2" id="KW-1133">Transmembrane helix</keyword>
<dbReference type="Gene3D" id="3.30.70.270">
    <property type="match status" value="1"/>
</dbReference>
<feature type="transmembrane region" description="Helical" evidence="2">
    <location>
        <begin position="835"/>
        <end position="859"/>
    </location>
</feature>
<dbReference type="InterPro" id="IPR043128">
    <property type="entry name" value="Rev_trsase/Diguanyl_cyclase"/>
</dbReference>
<dbReference type="InterPro" id="IPR011765">
    <property type="entry name" value="Pept_M16_N"/>
</dbReference>
<dbReference type="SUPFAM" id="SSF55785">
    <property type="entry name" value="PYP-like sensor domain (PAS domain)"/>
    <property type="match status" value="1"/>
</dbReference>
<dbReference type="PANTHER" id="PTHR44757">
    <property type="entry name" value="DIGUANYLATE CYCLASE DGCP"/>
    <property type="match status" value="1"/>
</dbReference>
<keyword evidence="2" id="KW-0812">Transmembrane</keyword>
<dbReference type="SMART" id="SM00091">
    <property type="entry name" value="PAS"/>
    <property type="match status" value="1"/>
</dbReference>
<feature type="transmembrane region" description="Helical" evidence="2">
    <location>
        <begin position="865"/>
        <end position="885"/>
    </location>
</feature>
<name>A0ABP0PPA6_9DINO</name>
<feature type="transmembrane region" description="Helical" evidence="2">
    <location>
        <begin position="591"/>
        <end position="609"/>
    </location>
</feature>
<dbReference type="CDD" id="cd01949">
    <property type="entry name" value="GGDEF"/>
    <property type="match status" value="1"/>
</dbReference>
<dbReference type="PROSITE" id="PS50113">
    <property type="entry name" value="PAC"/>
    <property type="match status" value="1"/>
</dbReference>
<dbReference type="EMBL" id="CAXAMM010037891">
    <property type="protein sequence ID" value="CAK9077861.1"/>
    <property type="molecule type" value="Genomic_DNA"/>
</dbReference>
<dbReference type="CDD" id="cd01948">
    <property type="entry name" value="EAL"/>
    <property type="match status" value="1"/>
</dbReference>
<evidence type="ECO:0000259" key="3">
    <source>
        <dbReference type="PROSITE" id="PS50112"/>
    </source>
</evidence>
<dbReference type="GO" id="GO:0008233">
    <property type="term" value="F:peptidase activity"/>
    <property type="evidence" value="ECO:0007669"/>
    <property type="project" value="UniProtKB-KW"/>
</dbReference>
<dbReference type="InterPro" id="IPR016181">
    <property type="entry name" value="Acyl_CoA_acyltransferase"/>
</dbReference>
<dbReference type="PANTHER" id="PTHR44757:SF2">
    <property type="entry name" value="BIOFILM ARCHITECTURE MAINTENANCE PROTEIN MBAA"/>
    <property type="match status" value="1"/>
</dbReference>
<evidence type="ECO:0000259" key="5">
    <source>
        <dbReference type="PROSITE" id="PS50883"/>
    </source>
</evidence>
<keyword evidence="8" id="KW-0378">Hydrolase</keyword>
<feature type="domain" description="N-acetyltransferase" evidence="7">
    <location>
        <begin position="415"/>
        <end position="582"/>
    </location>
</feature>
<feature type="compositionally biased region" description="Basic residues" evidence="1">
    <location>
        <begin position="1563"/>
        <end position="1572"/>
    </location>
</feature>
<evidence type="ECO:0000313" key="9">
    <source>
        <dbReference type="Proteomes" id="UP001642464"/>
    </source>
</evidence>
<dbReference type="Gene3D" id="3.20.20.450">
    <property type="entry name" value="EAL domain"/>
    <property type="match status" value="1"/>
</dbReference>
<keyword evidence="2" id="KW-0472">Membrane</keyword>
<dbReference type="Pfam" id="PF00675">
    <property type="entry name" value="Peptidase_M16"/>
    <property type="match status" value="1"/>
</dbReference>
<dbReference type="InterPro" id="IPR052155">
    <property type="entry name" value="Biofilm_reg_signaling"/>
</dbReference>
<dbReference type="SMART" id="SM00052">
    <property type="entry name" value="EAL"/>
    <property type="match status" value="1"/>
</dbReference>
<evidence type="ECO:0000259" key="7">
    <source>
        <dbReference type="PROSITE" id="PS51186"/>
    </source>
</evidence>
<dbReference type="InterPro" id="IPR000700">
    <property type="entry name" value="PAS-assoc_C"/>
</dbReference>
<dbReference type="Pfam" id="PF00990">
    <property type="entry name" value="GGDEF"/>
    <property type="match status" value="1"/>
</dbReference>
<sequence>MPHLETTSLGIWVGVGARHETLAENGISHFLEHMSFKGTRTRSAQAIAEEIESVGGDLNAATGFETTAYYARVLKGDEGVALELLADILLNSTFSPDEMGRERGVILQEIAGTQDSPDDIAYELINEVAYPGQAIGRSILGPAKNVRRFQPADLNRFLKTHYRPERMVVAAAGAVRHEPLVRHAEALFGALTPEQTADEPLALYEGGVRWHPKRFEQSHLVLAYEGPSYRSEAYFTAQVFSGLFGGGMSSRLFQEAREKRGLCYSIYSSAWGLGDTGLFAVHAATGAELMGNLTDVTGVALEDVALNGPTTAELGRAKAQLKAGLLMSLESSSARAEQMARHMLAHGRVIGSDELTAKVDAVSVENVRRFAESLLASRPSVVVVGAGKASQRLASETEARVVREQARYKSAGRGVWLRPPQISDYVAWAELRTRSRAHLTPWEPAWPRDDLTKGAYRRRLKHYHREAREDLGYAFLLFQSETDRLMGGLTLSNVRRGVTQSAMLGYWIGLPFAGQGYMSRAVRTLLPHAFETLRLHRIEAAVQPSNGRSLGLLRRLGFVEEGLARRYLKINGAGLIGRVRLSAGRKRPGGLLAPLARLAAVVFTALAVLPGDAYALKSIEIVPDQGRIEITTLGELYEGRGDTLHVETAAGADGIAGRMSVSAAMSGTNPNWIVFALTNPTDRPVVRWLTANRYSLIGSGIVWPDLDSRRIEAVTPSIGFVPERIESDRADIFRITLDPGQTITYVAEMSTDRFSRLYLWRPLNYETTASNRQLFNGVMLGLTGLMAIFLTAIFAANHKLIFPASALVAWCVLGYLCVHFGFFHKLFLLKPEGNAIYRAATEASLAASLVVFLHVFLRLALWHGLVRMLITVWLVAQFSLIAVAIIDPRLAATFARLSFAFIGAVGAGLTLFLALRGQDRALSLIPTWILFLVWIFGAAVALSGRLSGDMVGFGLVSGLVLILLLIGFTVTQYAFRSTEPTYGAAPSELQSRSIAVDASGASVWEWNARRDEVKVSPGVETLLGLSPGELSSRTDDFARHVHPADRERFRLALFTVQERRDGKMCCDFRLRQADNNYRWFELEAAGVPGTDPRAFKCIGLLRDVTDSKRAHERLLHDAVHDSLTGLPNRELLLDRLEVAMRRAASEPQIRPTVLVIDIDKFTHVNSSLGLVLADSLLLTIARRLQRHIGANDTLGRVGGGRFSLLLLNDQPVAELAQYAERIRRSLRSPIKIAGQEVVLTGSIGIAVFDGQESNHHDLLKKAEIAMFRAKRAGADRIEVFTPEMQGEQDDRQSFEADLRRAMDKGQLRIAYLPIIYLSTEELAGFEAVVRWDHPKLGTVDPVQFASTAEDTDIVAKLGAYMLHRAARDIVHWQKEFPRSDAPLFVSVNVSCRHLFRQDVIQEIRHILGRTVVPKGSIRLEVTEQIALENPEQSTEVLEWLRGAGAEIVLDEFGTGYSSLPYLERLPFDTVKIDQALMEAGSVKGGNDSALVRSMVALAHELGKKVLAKGVENDTEVSFLRGVGAEYAQGAYCGDAIPESDVVRLLATVRVSENKSKPVGVFRPKSKKRRSAKRQGAPSDRPEAARRPSQPPMAAASSPQGNGAAGPPQPPAAAGGASNGLTRPAKPAPPAAAASAGSKMPPPLAANGAANGKGAPPAPPPQPVRLRDDGLTPTIPLSRRGRPAQDRAKAKPEDARPTASANAPKAASGPPPQAVPPQAGGPPPMPGAATSSQPARTRLVDVLPDVPPAAAHDGGTRPVPQPDAVARAPRNGNGMDGSSHPRRPDVSQTRLLDPASVPLQKPVQPGAASPPPVPFPNAVPPQPDVVATRPILVQPSAPPPLPPNGAAPGNHAQNPVTPAAPPSPASPRPSLRQVPPKPAPAGPARPEAVKSTQADPDFSNLPPAIAESLARLAGVSRK</sequence>
<dbReference type="SUPFAM" id="SSF55729">
    <property type="entry name" value="Acyl-CoA N-acyltransferases (Nat)"/>
    <property type="match status" value="1"/>
</dbReference>
<dbReference type="Pfam" id="PF05193">
    <property type="entry name" value="Peptidase_M16_C"/>
    <property type="match status" value="1"/>
</dbReference>
<feature type="transmembrane region" description="Helical" evidence="2">
    <location>
        <begin position="774"/>
        <end position="794"/>
    </location>
</feature>
<dbReference type="PROSITE" id="PS50112">
    <property type="entry name" value="PAS"/>
    <property type="match status" value="1"/>
</dbReference>
<feature type="compositionally biased region" description="Pro residues" evidence="1">
    <location>
        <begin position="1857"/>
        <end position="1866"/>
    </location>
</feature>
<dbReference type="InterPro" id="IPR007863">
    <property type="entry name" value="Peptidase_M16_C"/>
</dbReference>
<feature type="compositionally biased region" description="Basic and acidic residues" evidence="1">
    <location>
        <begin position="1682"/>
        <end position="1695"/>
    </location>
</feature>
<dbReference type="InterPro" id="IPR000160">
    <property type="entry name" value="GGDEF_dom"/>
</dbReference>
<keyword evidence="9" id="KW-1185">Reference proteome</keyword>
<reference evidence="8 9" key="1">
    <citation type="submission" date="2024-02" db="EMBL/GenBank/DDBJ databases">
        <authorList>
            <person name="Chen Y."/>
            <person name="Shah S."/>
            <person name="Dougan E. K."/>
            <person name="Thang M."/>
            <person name="Chan C."/>
        </authorList>
    </citation>
    <scope>NUCLEOTIDE SEQUENCE [LARGE SCALE GENOMIC DNA]</scope>
</reference>
<accession>A0ABP0PPA6</accession>
<dbReference type="InterPro" id="IPR000182">
    <property type="entry name" value="GNAT_dom"/>
</dbReference>
<evidence type="ECO:0000313" key="8">
    <source>
        <dbReference type="EMBL" id="CAK9077861.1"/>
    </source>
</evidence>
<organism evidence="8 9">
    <name type="scientific">Durusdinium trenchii</name>
    <dbReference type="NCBI Taxonomy" id="1381693"/>
    <lineage>
        <taxon>Eukaryota</taxon>
        <taxon>Sar</taxon>
        <taxon>Alveolata</taxon>
        <taxon>Dinophyceae</taxon>
        <taxon>Suessiales</taxon>
        <taxon>Symbiodiniaceae</taxon>
        <taxon>Durusdinium</taxon>
    </lineage>
</organism>
<comment type="caution">
    <text evidence="8">The sequence shown here is derived from an EMBL/GenBank/DDBJ whole genome shotgun (WGS) entry which is preliminary data.</text>
</comment>
<feature type="compositionally biased region" description="Low complexity" evidence="1">
    <location>
        <begin position="1591"/>
        <end position="1619"/>
    </location>
</feature>
<dbReference type="GO" id="GO:0006508">
    <property type="term" value="P:proteolysis"/>
    <property type="evidence" value="ECO:0007669"/>
    <property type="project" value="UniProtKB-KW"/>
</dbReference>
<dbReference type="SMART" id="SM00267">
    <property type="entry name" value="GGDEF"/>
    <property type="match status" value="1"/>
</dbReference>
<dbReference type="Pfam" id="PF00563">
    <property type="entry name" value="EAL"/>
    <property type="match status" value="1"/>
</dbReference>
<evidence type="ECO:0000259" key="6">
    <source>
        <dbReference type="PROSITE" id="PS50887"/>
    </source>
</evidence>
<dbReference type="PROSITE" id="PS51186">
    <property type="entry name" value="GNAT"/>
    <property type="match status" value="1"/>
</dbReference>
<dbReference type="Gene3D" id="3.30.830.10">
    <property type="entry name" value="Metalloenzyme, LuxS/M16 peptidase-like"/>
    <property type="match status" value="2"/>
</dbReference>
<dbReference type="InterPro" id="IPR001633">
    <property type="entry name" value="EAL_dom"/>
</dbReference>
<feature type="compositionally biased region" description="Low complexity" evidence="1">
    <location>
        <begin position="1845"/>
        <end position="1854"/>
    </location>
</feature>
<dbReference type="InterPro" id="IPR001431">
    <property type="entry name" value="Pept_M16_Zn_BS"/>
</dbReference>
<evidence type="ECO:0000259" key="4">
    <source>
        <dbReference type="PROSITE" id="PS50113"/>
    </source>
</evidence>
<feature type="transmembrane region" description="Helical" evidence="2">
    <location>
        <begin position="954"/>
        <end position="975"/>
    </location>
</feature>
<feature type="domain" description="PAC" evidence="4">
    <location>
        <begin position="1064"/>
        <end position="1116"/>
    </location>
</feature>
<feature type="transmembrane region" description="Helical" evidence="2">
    <location>
        <begin position="897"/>
        <end position="915"/>
    </location>
</feature>
<feature type="transmembrane region" description="Helical" evidence="2">
    <location>
        <begin position="921"/>
        <end position="942"/>
    </location>
</feature>